<dbReference type="RefSeq" id="WP_007106986.1">
    <property type="nucleotide sequence ID" value="NZ_BAER01000127.1"/>
</dbReference>
<evidence type="ECO:0000313" key="2">
    <source>
        <dbReference type="Proteomes" id="UP000006322"/>
    </source>
</evidence>
<dbReference type="STRING" id="1129793.GPLA_4344"/>
<reference evidence="2" key="1">
    <citation type="journal article" date="2014" name="Environ. Microbiol.">
        <title>Comparative genomics of the marine bacterial genus Glaciecola reveals the high degree of genomic diversity and genomic characteristic for cold adaptation.</title>
        <authorList>
            <person name="Qin Q.L."/>
            <person name="Xie B.B."/>
            <person name="Yu Y."/>
            <person name="Shu Y.L."/>
            <person name="Rong J.C."/>
            <person name="Zhang Y.J."/>
            <person name="Zhao D.L."/>
            <person name="Chen X.L."/>
            <person name="Zhang X.Y."/>
            <person name="Chen B."/>
            <person name="Zhou B.C."/>
            <person name="Zhang Y.Z."/>
        </authorList>
    </citation>
    <scope>NUCLEOTIDE SEQUENCE [LARGE SCALE GENOMIC DNA]</scope>
    <source>
        <strain evidence="2">LMG 21857</strain>
    </source>
</reference>
<evidence type="ECO:0000313" key="1">
    <source>
        <dbReference type="EMBL" id="GAC35223.1"/>
    </source>
</evidence>
<dbReference type="AlphaFoldDB" id="K7A2T5"/>
<evidence type="ECO:0008006" key="3">
    <source>
        <dbReference type="Google" id="ProtNLM"/>
    </source>
</evidence>
<gene>
    <name evidence="1" type="ORF">GPLA_4344</name>
</gene>
<proteinExistence type="predicted"/>
<dbReference type="Proteomes" id="UP000006322">
    <property type="component" value="Unassembled WGS sequence"/>
</dbReference>
<dbReference type="EMBL" id="BAER01000127">
    <property type="protein sequence ID" value="GAC35223.1"/>
    <property type="molecule type" value="Genomic_DNA"/>
</dbReference>
<organism evidence="1 2">
    <name type="scientific">Paraglaciecola polaris LMG 21857</name>
    <dbReference type="NCBI Taxonomy" id="1129793"/>
    <lineage>
        <taxon>Bacteria</taxon>
        <taxon>Pseudomonadati</taxon>
        <taxon>Pseudomonadota</taxon>
        <taxon>Gammaproteobacteria</taxon>
        <taxon>Alteromonadales</taxon>
        <taxon>Alteromonadaceae</taxon>
        <taxon>Paraglaciecola</taxon>
    </lineage>
</organism>
<name>K7A2T5_9ALTE</name>
<keyword evidence="2" id="KW-1185">Reference proteome</keyword>
<comment type="caution">
    <text evidence="1">The sequence shown here is derived from an EMBL/GenBank/DDBJ whole genome shotgun (WGS) entry which is preliminary data.</text>
</comment>
<sequence>MNIVNIKKDQDSEIIAPVTTASPSHYGGHNLQAAVGINTVIMNKHRVGLEYQVPLNYHANGIQMDMDNMLTLGYQLAF</sequence>
<protein>
    <recommendedName>
        <fullName evidence="3">Outer membrane protein beta-barrel domain-containing protein</fullName>
    </recommendedName>
</protein>
<accession>K7A2T5</accession>